<sequence length="515" mass="60570">MKSTNIIDFIDNITFKYKTYILIFIITGGMLSIIILSQISTYAIKNDYERLFEKRTKPLILLESLKDVYEINVLDTIYDIKNNNISFQNGKEVLELAKNLSNNYWNQYKQNRNSEFENNFFLQIIKKLFIEKNYEYKNEVLLESLMTNIDKKMEHINNYINYFDLNSYNEIKYETNSIKIYITSLINYDLKVTIDEKRDTNRLFNYLFLFSILSIVFVFIFSILLSIIIINNFKKLHKLLELKVERKTKELMELNDNLEKRIEIEVKNSRKKDLIMFQQAKLASMGEMLNNIAHQWRQPLGSISMIIQSFQTKMEFGKLTPEFVDTKVKDALLLADNMSTTLDDFKNFFTPNNIKSKFSLKNCIEHSFELSKYVLEKYNIHHTIEMKKDVVIDGFYNGLSHVLLNLINNSKDALMDKDCCLVKEIRIVVIQARKKVILHFMDNGGGISDKILPKIFEPYYTTKYKSAGTGIGLYMSKQIIEKHMNGSIKCKNIKNPRPNCDNCKSTLFILEIPFQ</sequence>
<dbReference type="InterPro" id="IPR005467">
    <property type="entry name" value="His_kinase_dom"/>
</dbReference>
<keyword evidence="4" id="KW-0175">Coiled coil</keyword>
<reference evidence="7 8" key="1">
    <citation type="submission" date="2017-10" db="EMBL/GenBank/DDBJ databases">
        <title>Genomics of the genus Arcobacter.</title>
        <authorList>
            <person name="Perez-Cataluna A."/>
            <person name="Figueras M.J."/>
        </authorList>
    </citation>
    <scope>NUCLEOTIDE SEQUENCE [LARGE SCALE GENOMIC DNA]</scope>
    <source>
        <strain evidence="7 8">CECT 8993</strain>
    </source>
</reference>
<comment type="caution">
    <text evidence="7">The sequence shown here is derived from an EMBL/GenBank/DDBJ whole genome shotgun (WGS) entry which is preliminary data.</text>
</comment>
<dbReference type="Gene3D" id="3.30.565.10">
    <property type="entry name" value="Histidine kinase-like ATPase, C-terminal domain"/>
    <property type="match status" value="1"/>
</dbReference>
<dbReference type="InterPro" id="IPR003661">
    <property type="entry name" value="HisK_dim/P_dom"/>
</dbReference>
<comment type="catalytic activity">
    <reaction evidence="1">
        <text>ATP + protein L-histidine = ADP + protein N-phospho-L-histidine.</text>
        <dbReference type="EC" id="2.7.13.3"/>
    </reaction>
</comment>
<evidence type="ECO:0000313" key="8">
    <source>
        <dbReference type="Proteomes" id="UP000290172"/>
    </source>
</evidence>
<organism evidence="7 8">
    <name type="scientific">Halarcobacter ebronensis</name>
    <dbReference type="NCBI Taxonomy" id="1462615"/>
    <lineage>
        <taxon>Bacteria</taxon>
        <taxon>Pseudomonadati</taxon>
        <taxon>Campylobacterota</taxon>
        <taxon>Epsilonproteobacteria</taxon>
        <taxon>Campylobacterales</taxon>
        <taxon>Arcobacteraceae</taxon>
        <taxon>Halarcobacter</taxon>
    </lineage>
</organism>
<dbReference type="InterPro" id="IPR004358">
    <property type="entry name" value="Sig_transdc_His_kin-like_C"/>
</dbReference>
<keyword evidence="7" id="KW-0808">Transferase</keyword>
<feature type="transmembrane region" description="Helical" evidence="5">
    <location>
        <begin position="206"/>
        <end position="230"/>
    </location>
</feature>
<evidence type="ECO:0000256" key="5">
    <source>
        <dbReference type="SAM" id="Phobius"/>
    </source>
</evidence>
<dbReference type="PRINTS" id="PR00344">
    <property type="entry name" value="BCTRLSENSOR"/>
</dbReference>
<feature type="transmembrane region" description="Helical" evidence="5">
    <location>
        <begin position="20"/>
        <end position="44"/>
    </location>
</feature>
<dbReference type="AlphaFoldDB" id="A0A4Q0YB89"/>
<evidence type="ECO:0000256" key="2">
    <source>
        <dbReference type="ARBA" id="ARBA00012438"/>
    </source>
</evidence>
<dbReference type="SUPFAM" id="SSF55874">
    <property type="entry name" value="ATPase domain of HSP90 chaperone/DNA topoisomerase II/histidine kinase"/>
    <property type="match status" value="1"/>
</dbReference>
<evidence type="ECO:0000256" key="3">
    <source>
        <dbReference type="ARBA" id="ARBA00022553"/>
    </source>
</evidence>
<accession>A0A4Q0YB89</accession>
<keyword evidence="7" id="KW-0418">Kinase</keyword>
<dbReference type="GO" id="GO:0000155">
    <property type="term" value="F:phosphorelay sensor kinase activity"/>
    <property type="evidence" value="ECO:0007669"/>
    <property type="project" value="InterPro"/>
</dbReference>
<dbReference type="InterPro" id="IPR003594">
    <property type="entry name" value="HATPase_dom"/>
</dbReference>
<dbReference type="SUPFAM" id="SSF47384">
    <property type="entry name" value="Homodimeric domain of signal transducing histidine kinase"/>
    <property type="match status" value="1"/>
</dbReference>
<evidence type="ECO:0000259" key="6">
    <source>
        <dbReference type="PROSITE" id="PS50109"/>
    </source>
</evidence>
<keyword evidence="5" id="KW-0472">Membrane</keyword>
<dbReference type="Proteomes" id="UP000290172">
    <property type="component" value="Unassembled WGS sequence"/>
</dbReference>
<dbReference type="InterPro" id="IPR036890">
    <property type="entry name" value="HATPase_C_sf"/>
</dbReference>
<dbReference type="RefSeq" id="WP_128982971.1">
    <property type="nucleotide sequence ID" value="NZ_PDKJ01000016.1"/>
</dbReference>
<feature type="coiled-coil region" evidence="4">
    <location>
        <begin position="230"/>
        <end position="268"/>
    </location>
</feature>
<name>A0A4Q0YB89_9BACT</name>
<dbReference type="InterPro" id="IPR036097">
    <property type="entry name" value="HisK_dim/P_sf"/>
</dbReference>
<dbReference type="SMART" id="SM00387">
    <property type="entry name" value="HATPase_c"/>
    <property type="match status" value="1"/>
</dbReference>
<dbReference type="EC" id="2.7.13.3" evidence="2"/>
<keyword evidence="3" id="KW-0597">Phosphoprotein</keyword>
<gene>
    <name evidence="7" type="ORF">CRV08_13395</name>
</gene>
<dbReference type="EMBL" id="PDKJ01000016">
    <property type="protein sequence ID" value="RXJ66319.1"/>
    <property type="molecule type" value="Genomic_DNA"/>
</dbReference>
<dbReference type="Pfam" id="PF02518">
    <property type="entry name" value="HATPase_c"/>
    <property type="match status" value="1"/>
</dbReference>
<dbReference type="PROSITE" id="PS50109">
    <property type="entry name" value="HIS_KIN"/>
    <property type="match status" value="1"/>
</dbReference>
<evidence type="ECO:0000256" key="4">
    <source>
        <dbReference type="SAM" id="Coils"/>
    </source>
</evidence>
<dbReference type="CDD" id="cd00082">
    <property type="entry name" value="HisKA"/>
    <property type="match status" value="1"/>
</dbReference>
<proteinExistence type="predicted"/>
<evidence type="ECO:0000256" key="1">
    <source>
        <dbReference type="ARBA" id="ARBA00000085"/>
    </source>
</evidence>
<protein>
    <recommendedName>
        <fullName evidence="2">histidine kinase</fullName>
        <ecNumber evidence="2">2.7.13.3</ecNumber>
    </recommendedName>
</protein>
<feature type="domain" description="Histidine kinase" evidence="6">
    <location>
        <begin position="291"/>
        <end position="515"/>
    </location>
</feature>
<evidence type="ECO:0000313" key="7">
    <source>
        <dbReference type="EMBL" id="RXJ66319.1"/>
    </source>
</evidence>
<keyword evidence="5" id="KW-1133">Transmembrane helix</keyword>
<keyword evidence="5" id="KW-0812">Transmembrane</keyword>
<dbReference type="Gene3D" id="1.10.287.130">
    <property type="match status" value="1"/>
</dbReference>
<dbReference type="PANTHER" id="PTHR43065">
    <property type="entry name" value="SENSOR HISTIDINE KINASE"/>
    <property type="match status" value="1"/>
</dbReference>